<evidence type="ECO:0000256" key="1">
    <source>
        <dbReference type="SAM" id="Phobius"/>
    </source>
</evidence>
<protein>
    <submittedName>
        <fullName evidence="2">Uncharacterized protein</fullName>
    </submittedName>
</protein>
<organism evidence="2 3">
    <name type="scientific">Escherichia coli</name>
    <dbReference type="NCBI Taxonomy" id="562"/>
    <lineage>
        <taxon>Bacteria</taxon>
        <taxon>Pseudomonadati</taxon>
        <taxon>Pseudomonadota</taxon>
        <taxon>Gammaproteobacteria</taxon>
        <taxon>Enterobacterales</taxon>
        <taxon>Enterobacteriaceae</taxon>
        <taxon>Escherichia</taxon>
    </lineage>
</organism>
<reference evidence="2" key="1">
    <citation type="submission" date="2018-08" db="EMBL/GenBank/DDBJ databases">
        <authorList>
            <consortium name="GenomeTrakr network: Whole genome sequencing for foodborne pathogen traceback"/>
        </authorList>
    </citation>
    <scope>NUCLEOTIDE SEQUENCE</scope>
    <source>
        <strain evidence="2">NC_STEC178</strain>
    </source>
</reference>
<name>A0A827F6H3_ECOLX</name>
<sequence length="130" mass="14608">MIQQSKYVASQAWCTPVANYLLVKTSAYVGLPTDFNAFLPGLAVVIAHFFLLLLTFVNVPSIEDVRFKVDVARARKSLIKMRGNASDAEKESIDNALAVLRSKQIEKTLRDVDHSMELHKHSLQNDMESM</sequence>
<keyword evidence="1" id="KW-0812">Transmembrane</keyword>
<dbReference type="Proteomes" id="UP000630371">
    <property type="component" value="Unassembled WGS sequence"/>
</dbReference>
<gene>
    <name evidence="2" type="ORF">B6R31_004681</name>
</gene>
<dbReference type="EMBL" id="AAVQAW010000030">
    <property type="protein sequence ID" value="EGD0650919.1"/>
    <property type="molecule type" value="Genomic_DNA"/>
</dbReference>
<keyword evidence="1" id="KW-0472">Membrane</keyword>
<dbReference type="AlphaFoldDB" id="A0A827F6H3"/>
<accession>A0A827F6H3</accession>
<feature type="transmembrane region" description="Helical" evidence="1">
    <location>
        <begin position="37"/>
        <end position="59"/>
    </location>
</feature>
<dbReference type="RefSeq" id="WP_348932888.1">
    <property type="nucleotide sequence ID" value="NZ_JAQFLX010000036.1"/>
</dbReference>
<keyword evidence="1" id="KW-1133">Transmembrane helix</keyword>
<proteinExistence type="predicted"/>
<comment type="caution">
    <text evidence="2">The sequence shown here is derived from an EMBL/GenBank/DDBJ whole genome shotgun (WGS) entry which is preliminary data.</text>
</comment>
<evidence type="ECO:0000313" key="3">
    <source>
        <dbReference type="Proteomes" id="UP000630371"/>
    </source>
</evidence>
<evidence type="ECO:0000313" key="2">
    <source>
        <dbReference type="EMBL" id="EGD0650919.1"/>
    </source>
</evidence>